<sequence>MALLELLSSAGPEGLGLGDLAARSGLKGPTAHNILATLVELGYADQVSGRHYVLGVKSRQLGNTGGVVQRLTQHAHGLMSELVHRVQETAVFCLYERGKRRTLVALESTQALRVSAQEGEDDRLLSTATGRVLLSLLRESELKTWLAGRTLPDRGWPEVDDLATLQVELAHIRASGHCSFSRDALIHALAVPLPLPEYGLRAALGIFYPRGRHPADGDDWELLLRLKETAANIMAFKDQ</sequence>
<dbReference type="InterPro" id="IPR005471">
    <property type="entry name" value="Tscrpt_reg_IclR_N"/>
</dbReference>
<dbReference type="EMBL" id="JAUSVL010000001">
    <property type="protein sequence ID" value="MDQ0288683.1"/>
    <property type="molecule type" value="Genomic_DNA"/>
</dbReference>
<dbReference type="PANTHER" id="PTHR30136">
    <property type="entry name" value="HELIX-TURN-HELIX TRANSCRIPTIONAL REGULATOR, ICLR FAMILY"/>
    <property type="match status" value="1"/>
</dbReference>
<keyword evidence="3" id="KW-0804">Transcription</keyword>
<proteinExistence type="predicted"/>
<dbReference type="GO" id="GO:0045892">
    <property type="term" value="P:negative regulation of DNA-templated transcription"/>
    <property type="evidence" value="ECO:0007669"/>
    <property type="project" value="TreeGrafter"/>
</dbReference>
<dbReference type="SMART" id="SM00346">
    <property type="entry name" value="HTH_ICLR"/>
    <property type="match status" value="1"/>
</dbReference>
<accession>A0AAE3VE84</accession>
<protein>
    <submittedName>
        <fullName evidence="6">DNA-binding IclR family transcriptional regulator</fullName>
    </submittedName>
</protein>
<reference evidence="6" key="1">
    <citation type="submission" date="2023-07" db="EMBL/GenBank/DDBJ databases">
        <title>Genomic Encyclopedia of Type Strains, Phase IV (KMG-IV): sequencing the most valuable type-strain genomes for metagenomic binning, comparative biology and taxonomic classification.</title>
        <authorList>
            <person name="Goeker M."/>
        </authorList>
    </citation>
    <scope>NUCLEOTIDE SEQUENCE</scope>
    <source>
        <strain evidence="6">DSM 24202</strain>
    </source>
</reference>
<dbReference type="Pfam" id="PF01614">
    <property type="entry name" value="IclR_C"/>
    <property type="match status" value="1"/>
</dbReference>
<evidence type="ECO:0000313" key="6">
    <source>
        <dbReference type="EMBL" id="MDQ0288683.1"/>
    </source>
</evidence>
<comment type="caution">
    <text evidence="6">The sequence shown here is derived from an EMBL/GenBank/DDBJ whole genome shotgun (WGS) entry which is preliminary data.</text>
</comment>
<keyword evidence="2 6" id="KW-0238">DNA-binding</keyword>
<evidence type="ECO:0000259" key="5">
    <source>
        <dbReference type="PROSITE" id="PS51078"/>
    </source>
</evidence>
<dbReference type="InterPro" id="IPR036390">
    <property type="entry name" value="WH_DNA-bd_sf"/>
</dbReference>
<name>A0AAE3VE84_9BACT</name>
<dbReference type="RefSeq" id="WP_307260016.1">
    <property type="nucleotide sequence ID" value="NZ_JAUSVL010000001.1"/>
</dbReference>
<dbReference type="InterPro" id="IPR050707">
    <property type="entry name" value="HTH_MetabolicPath_Reg"/>
</dbReference>
<dbReference type="Pfam" id="PF09339">
    <property type="entry name" value="HTH_IclR"/>
    <property type="match status" value="1"/>
</dbReference>
<gene>
    <name evidence="6" type="ORF">J3R75_000790</name>
</gene>
<evidence type="ECO:0000256" key="1">
    <source>
        <dbReference type="ARBA" id="ARBA00023015"/>
    </source>
</evidence>
<dbReference type="SUPFAM" id="SSF55781">
    <property type="entry name" value="GAF domain-like"/>
    <property type="match status" value="1"/>
</dbReference>
<dbReference type="PROSITE" id="PS51078">
    <property type="entry name" value="ICLR_ED"/>
    <property type="match status" value="1"/>
</dbReference>
<organism evidence="6 7">
    <name type="scientific">Oligosphaera ethanolica</name>
    <dbReference type="NCBI Taxonomy" id="760260"/>
    <lineage>
        <taxon>Bacteria</taxon>
        <taxon>Pseudomonadati</taxon>
        <taxon>Lentisphaerota</taxon>
        <taxon>Oligosphaeria</taxon>
        <taxon>Oligosphaerales</taxon>
        <taxon>Oligosphaeraceae</taxon>
        <taxon>Oligosphaera</taxon>
    </lineage>
</organism>
<evidence type="ECO:0000313" key="7">
    <source>
        <dbReference type="Proteomes" id="UP001238163"/>
    </source>
</evidence>
<dbReference type="InterPro" id="IPR036388">
    <property type="entry name" value="WH-like_DNA-bd_sf"/>
</dbReference>
<dbReference type="AlphaFoldDB" id="A0AAE3VE84"/>
<dbReference type="Proteomes" id="UP001238163">
    <property type="component" value="Unassembled WGS sequence"/>
</dbReference>
<feature type="domain" description="HTH iclR-type" evidence="4">
    <location>
        <begin position="1"/>
        <end position="56"/>
    </location>
</feature>
<dbReference type="PROSITE" id="PS51077">
    <property type="entry name" value="HTH_ICLR"/>
    <property type="match status" value="1"/>
</dbReference>
<keyword evidence="7" id="KW-1185">Reference proteome</keyword>
<evidence type="ECO:0000256" key="3">
    <source>
        <dbReference type="ARBA" id="ARBA00023163"/>
    </source>
</evidence>
<dbReference type="GO" id="GO:0003700">
    <property type="term" value="F:DNA-binding transcription factor activity"/>
    <property type="evidence" value="ECO:0007669"/>
    <property type="project" value="TreeGrafter"/>
</dbReference>
<dbReference type="Gene3D" id="1.10.10.10">
    <property type="entry name" value="Winged helix-like DNA-binding domain superfamily/Winged helix DNA-binding domain"/>
    <property type="match status" value="1"/>
</dbReference>
<dbReference type="InterPro" id="IPR014757">
    <property type="entry name" value="Tscrpt_reg_IclR_C"/>
</dbReference>
<dbReference type="Gene3D" id="3.30.450.40">
    <property type="match status" value="1"/>
</dbReference>
<evidence type="ECO:0000259" key="4">
    <source>
        <dbReference type="PROSITE" id="PS51077"/>
    </source>
</evidence>
<dbReference type="InterPro" id="IPR029016">
    <property type="entry name" value="GAF-like_dom_sf"/>
</dbReference>
<dbReference type="GO" id="GO:0003677">
    <property type="term" value="F:DNA binding"/>
    <property type="evidence" value="ECO:0007669"/>
    <property type="project" value="UniProtKB-KW"/>
</dbReference>
<dbReference type="PANTHER" id="PTHR30136:SF35">
    <property type="entry name" value="HTH-TYPE TRANSCRIPTIONAL REGULATOR RV1719"/>
    <property type="match status" value="1"/>
</dbReference>
<feature type="domain" description="IclR-ED" evidence="5">
    <location>
        <begin position="57"/>
        <end position="239"/>
    </location>
</feature>
<evidence type="ECO:0000256" key="2">
    <source>
        <dbReference type="ARBA" id="ARBA00023125"/>
    </source>
</evidence>
<keyword evidence="1" id="KW-0805">Transcription regulation</keyword>
<dbReference type="SUPFAM" id="SSF46785">
    <property type="entry name" value="Winged helix' DNA-binding domain"/>
    <property type="match status" value="1"/>
</dbReference>